<dbReference type="CDD" id="cd00093">
    <property type="entry name" value="HTH_XRE"/>
    <property type="match status" value="1"/>
</dbReference>
<dbReference type="SUPFAM" id="SSF51306">
    <property type="entry name" value="LexA/Signal peptidase"/>
    <property type="match status" value="1"/>
</dbReference>
<dbReference type="PANTHER" id="PTHR40661">
    <property type="match status" value="1"/>
</dbReference>
<protein>
    <recommendedName>
        <fullName evidence="4">HTH cro/C1-type domain-containing protein</fullName>
    </recommendedName>
</protein>
<evidence type="ECO:0000256" key="3">
    <source>
        <dbReference type="ARBA" id="ARBA00023163"/>
    </source>
</evidence>
<dbReference type="AlphaFoldDB" id="A0A644WYJ5"/>
<evidence type="ECO:0000259" key="4">
    <source>
        <dbReference type="PROSITE" id="PS50943"/>
    </source>
</evidence>
<dbReference type="InterPro" id="IPR015927">
    <property type="entry name" value="Peptidase_S24_S26A/B/C"/>
</dbReference>
<dbReference type="PROSITE" id="PS50943">
    <property type="entry name" value="HTH_CROC1"/>
    <property type="match status" value="1"/>
</dbReference>
<dbReference type="InterPro" id="IPR036286">
    <property type="entry name" value="LexA/Signal_pep-like_sf"/>
</dbReference>
<sequence>MDIQIGLKVKQLRIARGMTQAKLADASGLTRGYISMLELRKSTMPSYEALSKIARALGVDIKEFKTDPEIVRLESPEEVLRKYQLMAPVSIPVYDHFYVHAGDAALAPIEYIYRARESFAPQNIEAYKVRGNCMEPVISEGDILLIDRDRTPQKGNILLCVVDGEVIVGKLIEQNGVLYLKNGHGTHSLSDCQASAVVVEVNKKLIF</sequence>
<keyword evidence="1" id="KW-0805">Transcription regulation</keyword>
<dbReference type="Pfam" id="PF00717">
    <property type="entry name" value="Peptidase_S24"/>
    <property type="match status" value="1"/>
</dbReference>
<feature type="domain" description="HTH cro/C1-type" evidence="4">
    <location>
        <begin position="9"/>
        <end position="64"/>
    </location>
</feature>
<keyword evidence="2" id="KW-0238">DNA-binding</keyword>
<dbReference type="EMBL" id="VSSQ01001301">
    <property type="protein sequence ID" value="MPM07113.1"/>
    <property type="molecule type" value="Genomic_DNA"/>
</dbReference>
<name>A0A644WYJ5_9ZZZZ</name>
<dbReference type="InterPro" id="IPR039418">
    <property type="entry name" value="LexA-like"/>
</dbReference>
<dbReference type="PANTHER" id="PTHR40661:SF3">
    <property type="entry name" value="FELS-1 PROPHAGE TRANSCRIPTIONAL REGULATOR"/>
    <property type="match status" value="1"/>
</dbReference>
<proteinExistence type="predicted"/>
<dbReference type="CDD" id="cd06529">
    <property type="entry name" value="S24_LexA-like"/>
    <property type="match status" value="1"/>
</dbReference>
<dbReference type="SUPFAM" id="SSF47413">
    <property type="entry name" value="lambda repressor-like DNA-binding domains"/>
    <property type="match status" value="1"/>
</dbReference>
<comment type="caution">
    <text evidence="5">The sequence shown here is derived from an EMBL/GenBank/DDBJ whole genome shotgun (WGS) entry which is preliminary data.</text>
</comment>
<dbReference type="InterPro" id="IPR001387">
    <property type="entry name" value="Cro/C1-type_HTH"/>
</dbReference>
<reference evidence="5" key="1">
    <citation type="submission" date="2019-08" db="EMBL/GenBank/DDBJ databases">
        <authorList>
            <person name="Kucharzyk K."/>
            <person name="Murdoch R.W."/>
            <person name="Higgins S."/>
            <person name="Loffler F."/>
        </authorList>
    </citation>
    <scope>NUCLEOTIDE SEQUENCE</scope>
</reference>
<evidence type="ECO:0000256" key="1">
    <source>
        <dbReference type="ARBA" id="ARBA00023015"/>
    </source>
</evidence>
<evidence type="ECO:0000256" key="2">
    <source>
        <dbReference type="ARBA" id="ARBA00023125"/>
    </source>
</evidence>
<dbReference type="SMART" id="SM00530">
    <property type="entry name" value="HTH_XRE"/>
    <property type="match status" value="1"/>
</dbReference>
<dbReference type="Pfam" id="PF01381">
    <property type="entry name" value="HTH_3"/>
    <property type="match status" value="1"/>
</dbReference>
<organism evidence="5">
    <name type="scientific">bioreactor metagenome</name>
    <dbReference type="NCBI Taxonomy" id="1076179"/>
    <lineage>
        <taxon>unclassified sequences</taxon>
        <taxon>metagenomes</taxon>
        <taxon>ecological metagenomes</taxon>
    </lineage>
</organism>
<dbReference type="Gene3D" id="1.10.260.40">
    <property type="entry name" value="lambda repressor-like DNA-binding domains"/>
    <property type="match status" value="1"/>
</dbReference>
<dbReference type="InterPro" id="IPR010982">
    <property type="entry name" value="Lambda_DNA-bd_dom_sf"/>
</dbReference>
<dbReference type="GO" id="GO:0003677">
    <property type="term" value="F:DNA binding"/>
    <property type="evidence" value="ECO:0007669"/>
    <property type="project" value="UniProtKB-KW"/>
</dbReference>
<gene>
    <name evidence="5" type="ORF">SDC9_53419</name>
</gene>
<dbReference type="Gene3D" id="2.10.109.10">
    <property type="entry name" value="Umud Fragment, subunit A"/>
    <property type="match status" value="1"/>
</dbReference>
<keyword evidence="3" id="KW-0804">Transcription</keyword>
<accession>A0A644WYJ5</accession>
<evidence type="ECO:0000313" key="5">
    <source>
        <dbReference type="EMBL" id="MPM07113.1"/>
    </source>
</evidence>